<dbReference type="RefSeq" id="XP_033447432.1">
    <property type="nucleotide sequence ID" value="XM_033596081.1"/>
</dbReference>
<dbReference type="GeneID" id="54353748"/>
<protein>
    <submittedName>
        <fullName evidence="2">Uncharacterized protein</fullName>
    </submittedName>
</protein>
<feature type="region of interest" description="Disordered" evidence="1">
    <location>
        <begin position="1"/>
        <end position="49"/>
    </location>
</feature>
<evidence type="ECO:0000313" key="3">
    <source>
        <dbReference type="Proteomes" id="UP000800082"/>
    </source>
</evidence>
<dbReference type="EMBL" id="ML978973">
    <property type="protein sequence ID" value="KAF1927180.1"/>
    <property type="molecule type" value="Genomic_DNA"/>
</dbReference>
<evidence type="ECO:0000256" key="1">
    <source>
        <dbReference type="SAM" id="MobiDB-lite"/>
    </source>
</evidence>
<organism evidence="2 3">
    <name type="scientific">Didymella exigua CBS 183.55</name>
    <dbReference type="NCBI Taxonomy" id="1150837"/>
    <lineage>
        <taxon>Eukaryota</taxon>
        <taxon>Fungi</taxon>
        <taxon>Dikarya</taxon>
        <taxon>Ascomycota</taxon>
        <taxon>Pezizomycotina</taxon>
        <taxon>Dothideomycetes</taxon>
        <taxon>Pleosporomycetidae</taxon>
        <taxon>Pleosporales</taxon>
        <taxon>Pleosporineae</taxon>
        <taxon>Didymellaceae</taxon>
        <taxon>Didymella</taxon>
    </lineage>
</organism>
<dbReference type="AlphaFoldDB" id="A0A6A5RIV3"/>
<gene>
    <name evidence="2" type="ORF">M421DRAFT_6374</name>
</gene>
<keyword evidence="3" id="KW-1185">Reference proteome</keyword>
<name>A0A6A5RIV3_9PLEO</name>
<dbReference type="Proteomes" id="UP000800082">
    <property type="component" value="Unassembled WGS sequence"/>
</dbReference>
<proteinExistence type="predicted"/>
<accession>A0A6A5RIV3</accession>
<reference evidence="2" key="1">
    <citation type="journal article" date="2020" name="Stud. Mycol.">
        <title>101 Dothideomycetes genomes: a test case for predicting lifestyles and emergence of pathogens.</title>
        <authorList>
            <person name="Haridas S."/>
            <person name="Albert R."/>
            <person name="Binder M."/>
            <person name="Bloem J."/>
            <person name="Labutti K."/>
            <person name="Salamov A."/>
            <person name="Andreopoulos B."/>
            <person name="Baker S."/>
            <person name="Barry K."/>
            <person name="Bills G."/>
            <person name="Bluhm B."/>
            <person name="Cannon C."/>
            <person name="Castanera R."/>
            <person name="Culley D."/>
            <person name="Daum C."/>
            <person name="Ezra D."/>
            <person name="Gonzalez J."/>
            <person name="Henrissat B."/>
            <person name="Kuo A."/>
            <person name="Liang C."/>
            <person name="Lipzen A."/>
            <person name="Lutzoni F."/>
            <person name="Magnuson J."/>
            <person name="Mondo S."/>
            <person name="Nolan M."/>
            <person name="Ohm R."/>
            <person name="Pangilinan J."/>
            <person name="Park H.-J."/>
            <person name="Ramirez L."/>
            <person name="Alfaro M."/>
            <person name="Sun H."/>
            <person name="Tritt A."/>
            <person name="Yoshinaga Y."/>
            <person name="Zwiers L.-H."/>
            <person name="Turgeon B."/>
            <person name="Goodwin S."/>
            <person name="Spatafora J."/>
            <person name="Crous P."/>
            <person name="Grigoriev I."/>
        </authorList>
    </citation>
    <scope>NUCLEOTIDE SEQUENCE</scope>
    <source>
        <strain evidence="2">CBS 183.55</strain>
    </source>
</reference>
<sequence>MASHNDIKASANSGFPDTSGAPREQFEQRQTANSEDHEPNPAKSISLSPARQALVGDVREPNSQVYQCLLTDTIPWIIALYSCQPTVQRVKRYTSDCVYDDQFGYANDRWKMAG</sequence>
<evidence type="ECO:0000313" key="2">
    <source>
        <dbReference type="EMBL" id="KAF1927180.1"/>
    </source>
</evidence>
<dbReference type="OrthoDB" id="2400485at2759"/>